<name>A0AA40CUI4_9PEZI</name>
<keyword evidence="1" id="KW-0732">Signal</keyword>
<reference evidence="2" key="1">
    <citation type="submission" date="2023-06" db="EMBL/GenBank/DDBJ databases">
        <title>Genome-scale phylogeny and comparative genomics of the fungal order Sordariales.</title>
        <authorList>
            <consortium name="Lawrence Berkeley National Laboratory"/>
            <person name="Hensen N."/>
            <person name="Bonometti L."/>
            <person name="Westerberg I."/>
            <person name="Brannstrom I.O."/>
            <person name="Guillou S."/>
            <person name="Cros-Aarteil S."/>
            <person name="Calhoun S."/>
            <person name="Haridas S."/>
            <person name="Kuo A."/>
            <person name="Mondo S."/>
            <person name="Pangilinan J."/>
            <person name="Riley R."/>
            <person name="Labutti K."/>
            <person name="Andreopoulos B."/>
            <person name="Lipzen A."/>
            <person name="Chen C."/>
            <person name="Yanf M."/>
            <person name="Daum C."/>
            <person name="Ng V."/>
            <person name="Clum A."/>
            <person name="Steindorff A."/>
            <person name="Ohm R."/>
            <person name="Martin F."/>
            <person name="Silar P."/>
            <person name="Natvig D."/>
            <person name="Lalanne C."/>
            <person name="Gautier V."/>
            <person name="Ament-Velasquez S.L."/>
            <person name="Kruys A."/>
            <person name="Hutchinson M.I."/>
            <person name="Powell A.J."/>
            <person name="Barry K."/>
            <person name="Miller A.N."/>
            <person name="Grigoriev I.V."/>
            <person name="Debuchy R."/>
            <person name="Gladieux P."/>
            <person name="Thoren M.H."/>
            <person name="Johannesson H."/>
        </authorList>
    </citation>
    <scope>NUCLEOTIDE SEQUENCE</scope>
    <source>
        <strain evidence="2">SMH2532-1</strain>
    </source>
</reference>
<feature type="signal peptide" evidence="1">
    <location>
        <begin position="1"/>
        <end position="21"/>
    </location>
</feature>
<gene>
    <name evidence="2" type="ORF">B0T16DRAFT_324696</name>
</gene>
<dbReference type="Gene3D" id="2.40.70.10">
    <property type="entry name" value="Acid Proteases"/>
    <property type="match status" value="1"/>
</dbReference>
<protein>
    <submittedName>
        <fullName evidence="2">Uncharacterized protein</fullName>
    </submittedName>
</protein>
<proteinExistence type="predicted"/>
<dbReference type="AlphaFoldDB" id="A0AA40CUI4"/>
<evidence type="ECO:0000256" key="1">
    <source>
        <dbReference type="SAM" id="SignalP"/>
    </source>
</evidence>
<comment type="caution">
    <text evidence="2">The sequence shown here is derived from an EMBL/GenBank/DDBJ whole genome shotgun (WGS) entry which is preliminary data.</text>
</comment>
<dbReference type="Proteomes" id="UP001174936">
    <property type="component" value="Unassembled WGS sequence"/>
</dbReference>
<sequence>MVAFDGTLGLFVSLLAGTVLAAQECLSPRTVALNLGPCRVLAVDKSDVSSFGIIVGVEGTEICVSPSTTVNSTFLTEISVCADNQLDMSSEPSQKNVTMTAQQCRSRRGGFVDKSALATADVQTVKDLNPGWGIFGNKLTAAASATLQLLDERITVVVGLITEGQKSTQSHLALSSGSTLLRGLKESGLIGALSWGLNSGSQSVLFPRVGSLVLGGFDKGSLAGPFFDYPVSRLPLEGRYCPLQVVITGLSVRTRNSSETEIVGKANKLLACVEPYDNLFRMPKNYLTQFQALLKGPLVEPSSYSDRLLNLEPGIVYRKDAADFNATLRFTINYNQTVEVPFHEVQRSLRGLDKNGAVIVDPDYNELQIYGTPAEGDAAVLGKAFLSQVRSILPNTLAI</sequence>
<organism evidence="2 3">
    <name type="scientific">Cercophora newfieldiana</name>
    <dbReference type="NCBI Taxonomy" id="92897"/>
    <lineage>
        <taxon>Eukaryota</taxon>
        <taxon>Fungi</taxon>
        <taxon>Dikarya</taxon>
        <taxon>Ascomycota</taxon>
        <taxon>Pezizomycotina</taxon>
        <taxon>Sordariomycetes</taxon>
        <taxon>Sordariomycetidae</taxon>
        <taxon>Sordariales</taxon>
        <taxon>Lasiosphaeriaceae</taxon>
        <taxon>Cercophora</taxon>
    </lineage>
</organism>
<dbReference type="SUPFAM" id="SSF50630">
    <property type="entry name" value="Acid proteases"/>
    <property type="match status" value="1"/>
</dbReference>
<dbReference type="InterPro" id="IPR021109">
    <property type="entry name" value="Peptidase_aspartic_dom_sf"/>
</dbReference>
<keyword evidence="3" id="KW-1185">Reference proteome</keyword>
<evidence type="ECO:0000313" key="2">
    <source>
        <dbReference type="EMBL" id="KAK0649778.1"/>
    </source>
</evidence>
<accession>A0AA40CUI4</accession>
<feature type="chain" id="PRO_5041278632" evidence="1">
    <location>
        <begin position="22"/>
        <end position="399"/>
    </location>
</feature>
<evidence type="ECO:0000313" key="3">
    <source>
        <dbReference type="Proteomes" id="UP001174936"/>
    </source>
</evidence>
<dbReference type="EMBL" id="JAULSV010000003">
    <property type="protein sequence ID" value="KAK0649778.1"/>
    <property type="molecule type" value="Genomic_DNA"/>
</dbReference>